<dbReference type="OrthoDB" id="2017405at2759"/>
<feature type="non-terminal residue" evidence="1">
    <location>
        <position position="1"/>
    </location>
</feature>
<dbReference type="AlphaFoldDB" id="A0A2P5FNL4"/>
<evidence type="ECO:0000313" key="1">
    <source>
        <dbReference type="EMBL" id="PON99356.1"/>
    </source>
</evidence>
<keyword evidence="2" id="KW-1185">Reference proteome</keyword>
<gene>
    <name evidence="1" type="ORF">TorRG33x02_048990</name>
</gene>
<dbReference type="InParanoid" id="A0A2P5FNL4"/>
<dbReference type="STRING" id="63057.A0A2P5FNL4"/>
<accession>A0A2P5FNL4</accession>
<dbReference type="Proteomes" id="UP000237000">
    <property type="component" value="Unassembled WGS sequence"/>
</dbReference>
<sequence>GAAADVLLVLPPELPHEVIHQPVVEVLAAEVSVPRGGLHLEDPLLDRQDRDVERAAAEVEDQDVLLPLLGGLLVEPVRDGGGGRLVDDPHHVQPGDRAGVLGGLPLRVVEVGRDGDDGVVDGAAEERLRRLPHLGEHHGGDLLGGEPLLLALVPHHDHGLVPRAGDHPERPELHVALDRGVGESPPDQALRVEHRVLRVQRHLVLRRVADQPLRVGERHVGWSRAVALVVGDDLDAVVEPYSHARVRRPEIDSYGFFSLCRHLFDALLLRKKKKAQTRGKFSEFAI</sequence>
<name>A0A2P5FNL4_TREOI</name>
<dbReference type="EMBL" id="JXTC01000019">
    <property type="protein sequence ID" value="PON99356.1"/>
    <property type="molecule type" value="Genomic_DNA"/>
</dbReference>
<reference evidence="2" key="1">
    <citation type="submission" date="2016-06" db="EMBL/GenBank/DDBJ databases">
        <title>Parallel loss of symbiosis genes in relatives of nitrogen-fixing non-legume Parasponia.</title>
        <authorList>
            <person name="Van Velzen R."/>
            <person name="Holmer R."/>
            <person name="Bu F."/>
            <person name="Rutten L."/>
            <person name="Van Zeijl A."/>
            <person name="Liu W."/>
            <person name="Santuari L."/>
            <person name="Cao Q."/>
            <person name="Sharma T."/>
            <person name="Shen D."/>
            <person name="Roswanjaya Y."/>
            <person name="Wardhani T."/>
            <person name="Kalhor M.S."/>
            <person name="Jansen J."/>
            <person name="Van den Hoogen J."/>
            <person name="Gungor B."/>
            <person name="Hartog M."/>
            <person name="Hontelez J."/>
            <person name="Verver J."/>
            <person name="Yang W.-C."/>
            <person name="Schijlen E."/>
            <person name="Repin R."/>
            <person name="Schilthuizen M."/>
            <person name="Schranz E."/>
            <person name="Heidstra R."/>
            <person name="Miyata K."/>
            <person name="Fedorova E."/>
            <person name="Kohlen W."/>
            <person name="Bisseling T."/>
            <person name="Smit S."/>
            <person name="Geurts R."/>
        </authorList>
    </citation>
    <scope>NUCLEOTIDE SEQUENCE [LARGE SCALE GENOMIC DNA]</scope>
    <source>
        <strain evidence="2">cv. RG33-2</strain>
    </source>
</reference>
<protein>
    <submittedName>
        <fullName evidence="1">Glutamate dehydrogenase, NAD-specific</fullName>
    </submittedName>
</protein>
<organism evidence="1 2">
    <name type="scientific">Trema orientale</name>
    <name type="common">Charcoal tree</name>
    <name type="synonym">Celtis orientalis</name>
    <dbReference type="NCBI Taxonomy" id="63057"/>
    <lineage>
        <taxon>Eukaryota</taxon>
        <taxon>Viridiplantae</taxon>
        <taxon>Streptophyta</taxon>
        <taxon>Embryophyta</taxon>
        <taxon>Tracheophyta</taxon>
        <taxon>Spermatophyta</taxon>
        <taxon>Magnoliopsida</taxon>
        <taxon>eudicotyledons</taxon>
        <taxon>Gunneridae</taxon>
        <taxon>Pentapetalae</taxon>
        <taxon>rosids</taxon>
        <taxon>fabids</taxon>
        <taxon>Rosales</taxon>
        <taxon>Cannabaceae</taxon>
        <taxon>Trema</taxon>
    </lineage>
</organism>
<dbReference type="Pfam" id="PF10712">
    <property type="entry name" value="NAD-GH"/>
    <property type="match status" value="1"/>
</dbReference>
<dbReference type="InterPro" id="IPR019651">
    <property type="entry name" value="Glutamate_DH_NAD-spec"/>
</dbReference>
<evidence type="ECO:0000313" key="2">
    <source>
        <dbReference type="Proteomes" id="UP000237000"/>
    </source>
</evidence>
<comment type="caution">
    <text evidence="1">The sequence shown here is derived from an EMBL/GenBank/DDBJ whole genome shotgun (WGS) entry which is preliminary data.</text>
</comment>
<proteinExistence type="predicted"/>